<evidence type="ECO:0000313" key="15">
    <source>
        <dbReference type="EMBL" id="GET38084.1"/>
    </source>
</evidence>
<keyword evidence="4 12" id="KW-0375">Hydrogen ion transport</keyword>
<evidence type="ECO:0000256" key="4">
    <source>
        <dbReference type="ARBA" id="ARBA00022781"/>
    </source>
</evidence>
<name>A0AAV3XCD1_9CYAN</name>
<evidence type="ECO:0000256" key="10">
    <source>
        <dbReference type="ARBA" id="ARBA00025198"/>
    </source>
</evidence>
<dbReference type="GO" id="GO:0031676">
    <property type="term" value="C:plasma membrane-derived thylakoid membrane"/>
    <property type="evidence" value="ECO:0007669"/>
    <property type="project" value="UniProtKB-SubCell"/>
</dbReference>
<feature type="coiled-coil region" evidence="14">
    <location>
        <begin position="58"/>
        <end position="110"/>
    </location>
</feature>
<dbReference type="InterPro" id="IPR002146">
    <property type="entry name" value="ATP_synth_b/b'su_bac/chlpt"/>
</dbReference>
<evidence type="ECO:0000256" key="9">
    <source>
        <dbReference type="ARBA" id="ARBA00023310"/>
    </source>
</evidence>
<protein>
    <recommendedName>
        <fullName evidence="12">ATP synthase subunit b</fullName>
    </recommendedName>
    <alternativeName>
        <fullName evidence="12">ATP synthase F(0) sector subunit b</fullName>
    </alternativeName>
    <alternativeName>
        <fullName evidence="12">ATPase subunit I</fullName>
    </alternativeName>
    <alternativeName>
        <fullName evidence="12">F-type ATPase subunit b</fullName>
        <shortName evidence="12">F-ATPase subunit b</shortName>
    </alternativeName>
</protein>
<keyword evidence="3 12" id="KW-0812">Transmembrane</keyword>
<dbReference type="SUPFAM" id="SSF81573">
    <property type="entry name" value="F1F0 ATP synthase subunit B, membrane domain"/>
    <property type="match status" value="1"/>
</dbReference>
<dbReference type="HAMAP" id="MF_01398">
    <property type="entry name" value="ATP_synth_b_bprime"/>
    <property type="match status" value="1"/>
</dbReference>
<keyword evidence="16" id="KW-1185">Reference proteome</keyword>
<comment type="subunit">
    <text evidence="12">F-type ATPases have 2 components, F(1) - the catalytic core - and F(0) - the membrane proton channel. F(1) has five subunits: alpha(3), beta(3), gamma(1), delta(1), epsilon(1). F(0) has four main subunits: a(1), b(1), b'(1) and c(10-14). The alpha and beta chains form an alternating ring which encloses part of the gamma chain. F(1) is attached to F(0) by a central stalk formed by the gamma and epsilon chains, while a peripheral stalk is formed by the delta, b and b' chains.</text>
</comment>
<evidence type="ECO:0000256" key="11">
    <source>
        <dbReference type="ARBA" id="ARBA00037847"/>
    </source>
</evidence>
<evidence type="ECO:0000256" key="6">
    <source>
        <dbReference type="ARBA" id="ARBA00023065"/>
    </source>
</evidence>
<evidence type="ECO:0000256" key="8">
    <source>
        <dbReference type="ARBA" id="ARBA00023136"/>
    </source>
</evidence>
<dbReference type="GO" id="GO:0012505">
    <property type="term" value="C:endomembrane system"/>
    <property type="evidence" value="ECO:0007669"/>
    <property type="project" value="UniProtKB-SubCell"/>
</dbReference>
<evidence type="ECO:0000256" key="5">
    <source>
        <dbReference type="ARBA" id="ARBA00022989"/>
    </source>
</evidence>
<keyword evidence="9 12" id="KW-0066">ATP synthesis</keyword>
<proteinExistence type="inferred from homology"/>
<dbReference type="NCBIfam" id="NF005606">
    <property type="entry name" value="PRK07352.1"/>
    <property type="match status" value="1"/>
</dbReference>
<evidence type="ECO:0000256" key="13">
    <source>
        <dbReference type="RuleBase" id="RU003848"/>
    </source>
</evidence>
<sequence>MLTFILLGTAEAAAEAAEGGFGINFDILETNLINLSIVIGVVVYFGRGFLGNVLSDRRSKIEEAITEAEQRLKTAQESLADWQQKLAQAQAEADKIRRRAEEDAKAAREAILAQATKDIERLRESAGQDMETARERAIAELRSRVTAMALQQVESQLRSELDEGRQQQLVDRSIALLGG</sequence>
<dbReference type="EMBL" id="BLAY01000039">
    <property type="protein sequence ID" value="GET38084.1"/>
    <property type="molecule type" value="Genomic_DNA"/>
</dbReference>
<evidence type="ECO:0000256" key="3">
    <source>
        <dbReference type="ARBA" id="ARBA00022692"/>
    </source>
</evidence>
<keyword evidence="5 12" id="KW-1133">Transmembrane helix</keyword>
<evidence type="ECO:0000256" key="1">
    <source>
        <dbReference type="ARBA" id="ARBA00022448"/>
    </source>
</evidence>
<keyword evidence="1 12" id="KW-0813">Transport</keyword>
<dbReference type="GO" id="GO:0046933">
    <property type="term" value="F:proton-transporting ATP synthase activity, rotational mechanism"/>
    <property type="evidence" value="ECO:0007669"/>
    <property type="project" value="UniProtKB-UniRule"/>
</dbReference>
<evidence type="ECO:0000313" key="16">
    <source>
        <dbReference type="Proteomes" id="UP001050975"/>
    </source>
</evidence>
<comment type="function">
    <text evidence="10 12">F(1)F(0) ATP synthase produces ATP from ADP in the presence of a proton or sodium gradient. F-type ATPases consist of two structural domains, F(1) containing the extramembraneous catalytic core and F(0) containing the membrane proton channel, linked together by a central stalk and a peripheral stalk. During catalysis, ATP synthesis in the catalytic domain of F(1) is coupled via a rotary mechanism of the central stalk subunits to proton translocation.</text>
</comment>
<dbReference type="PANTHER" id="PTHR34264:SF3">
    <property type="entry name" value="ATP SYNTHASE SUBUNIT B, CHLOROPLASTIC"/>
    <property type="match status" value="1"/>
</dbReference>
<organism evidence="15 16">
    <name type="scientific">Microseira wollei NIES-4236</name>
    <dbReference type="NCBI Taxonomy" id="2530354"/>
    <lineage>
        <taxon>Bacteria</taxon>
        <taxon>Bacillati</taxon>
        <taxon>Cyanobacteriota</taxon>
        <taxon>Cyanophyceae</taxon>
        <taxon>Oscillatoriophycideae</taxon>
        <taxon>Aerosakkonematales</taxon>
        <taxon>Aerosakkonemataceae</taxon>
        <taxon>Microseira</taxon>
    </lineage>
</organism>
<gene>
    <name evidence="12" type="primary">atpF</name>
    <name evidence="15" type="ORF">MiSe_28380</name>
</gene>
<evidence type="ECO:0000256" key="12">
    <source>
        <dbReference type="HAMAP-Rule" id="MF_01398"/>
    </source>
</evidence>
<keyword evidence="8 12" id="KW-0472">Membrane</keyword>
<comment type="similarity">
    <text evidence="12 13">Belongs to the ATPase B chain family.</text>
</comment>
<evidence type="ECO:0000256" key="14">
    <source>
        <dbReference type="SAM" id="Coils"/>
    </source>
</evidence>
<dbReference type="InterPro" id="IPR028987">
    <property type="entry name" value="ATP_synth_B-like_membr_sf"/>
</dbReference>
<dbReference type="CDD" id="cd06503">
    <property type="entry name" value="ATP-synt_Fo_b"/>
    <property type="match status" value="1"/>
</dbReference>
<dbReference type="GO" id="GO:0045259">
    <property type="term" value="C:proton-transporting ATP synthase complex"/>
    <property type="evidence" value="ECO:0007669"/>
    <property type="project" value="UniProtKB-KW"/>
</dbReference>
<keyword evidence="6 12" id="KW-0406">Ion transport</keyword>
<comment type="function">
    <text evidence="12">Component of the F(0) channel, it forms part of the peripheral stalk, linking F(1) to F(0).</text>
</comment>
<evidence type="ECO:0000256" key="7">
    <source>
        <dbReference type="ARBA" id="ARBA00023078"/>
    </source>
</evidence>
<dbReference type="RefSeq" id="WP_226580656.1">
    <property type="nucleotide sequence ID" value="NZ_BLAY01000039.1"/>
</dbReference>
<dbReference type="NCBIfam" id="TIGR01144">
    <property type="entry name" value="ATP_synt_b"/>
    <property type="match status" value="1"/>
</dbReference>
<reference evidence="15" key="1">
    <citation type="submission" date="2019-10" db="EMBL/GenBank/DDBJ databases">
        <title>Draft genome sequece of Microseira wollei NIES-4236.</title>
        <authorList>
            <person name="Yamaguchi H."/>
            <person name="Suzuki S."/>
            <person name="Kawachi M."/>
        </authorList>
    </citation>
    <scope>NUCLEOTIDE SEQUENCE</scope>
    <source>
        <strain evidence="15">NIES-4236</strain>
    </source>
</reference>
<evidence type="ECO:0000256" key="2">
    <source>
        <dbReference type="ARBA" id="ARBA00022547"/>
    </source>
</evidence>
<keyword evidence="7 12" id="KW-0793">Thylakoid</keyword>
<keyword evidence="2 12" id="KW-0138">CF(0)</keyword>
<dbReference type="Pfam" id="PF00430">
    <property type="entry name" value="ATP-synt_B"/>
    <property type="match status" value="1"/>
</dbReference>
<dbReference type="PANTHER" id="PTHR34264">
    <property type="entry name" value="ATP SYNTHASE SUBUNIT B, CHLOROPLASTIC"/>
    <property type="match status" value="1"/>
</dbReference>
<keyword evidence="14" id="KW-0175">Coiled coil</keyword>
<dbReference type="InterPro" id="IPR005864">
    <property type="entry name" value="ATP_synth_F0_bsu_bac"/>
</dbReference>
<dbReference type="AlphaFoldDB" id="A0AAV3XCD1"/>
<dbReference type="Proteomes" id="UP001050975">
    <property type="component" value="Unassembled WGS sequence"/>
</dbReference>
<comment type="caution">
    <text evidence="15">The sequence shown here is derived from an EMBL/GenBank/DDBJ whole genome shotgun (WGS) entry which is preliminary data.</text>
</comment>
<accession>A0AAV3XCD1</accession>
<comment type="subcellular location">
    <subcellularLocation>
        <location evidence="12">Cellular thylakoid membrane</location>
        <topology evidence="12">Single-pass membrane protein</topology>
    </subcellularLocation>
    <subcellularLocation>
        <location evidence="11">Endomembrane system</location>
        <topology evidence="11">Single-pass membrane protein</topology>
    </subcellularLocation>
</comment>